<name>A0A1B1S546_9BACL</name>
<dbReference type="Proteomes" id="UP000053354">
    <property type="component" value="Chromosome"/>
</dbReference>
<dbReference type="KEGG" id="pll:I858_015045"/>
<gene>
    <name evidence="3" type="ORF">I858_015045</name>
</gene>
<keyword evidence="2" id="KW-1277">Toxin-antitoxin system</keyword>
<dbReference type="EMBL" id="CP016540">
    <property type="protein sequence ID" value="ANU28306.1"/>
    <property type="molecule type" value="Genomic_DNA"/>
</dbReference>
<protein>
    <recommendedName>
        <fullName evidence="5">Toxin MazF</fullName>
    </recommendedName>
</protein>
<dbReference type="GO" id="GO:0006402">
    <property type="term" value="P:mRNA catabolic process"/>
    <property type="evidence" value="ECO:0007669"/>
    <property type="project" value="TreeGrafter"/>
</dbReference>
<evidence type="ECO:0000313" key="3">
    <source>
        <dbReference type="EMBL" id="ANU28306.1"/>
    </source>
</evidence>
<evidence type="ECO:0000313" key="4">
    <source>
        <dbReference type="Proteomes" id="UP000053354"/>
    </source>
</evidence>
<evidence type="ECO:0000256" key="1">
    <source>
        <dbReference type="ARBA" id="ARBA00007521"/>
    </source>
</evidence>
<dbReference type="RefSeq" id="WP_065524662.1">
    <property type="nucleotide sequence ID" value="NZ_CP016540.2"/>
</dbReference>
<dbReference type="SUPFAM" id="SSF50118">
    <property type="entry name" value="Cell growth inhibitor/plasmid maintenance toxic component"/>
    <property type="match status" value="1"/>
</dbReference>
<evidence type="ECO:0000256" key="2">
    <source>
        <dbReference type="ARBA" id="ARBA00022649"/>
    </source>
</evidence>
<dbReference type="PANTHER" id="PTHR33988:SF3">
    <property type="entry name" value="ENDORIBONUCLEASE TOXIN CHPB-RELATED"/>
    <property type="match status" value="1"/>
</dbReference>
<comment type="similarity">
    <text evidence="1">Belongs to the PemK/MazF family.</text>
</comment>
<dbReference type="Gene3D" id="2.30.30.110">
    <property type="match status" value="1"/>
</dbReference>
<proteinExistence type="inferred from homology"/>
<keyword evidence="4" id="KW-1185">Reference proteome</keyword>
<sequence length="122" mass="13619">MTRFFKVGDIIKVDMSPAKGHEQQGYRPAIVVSEENVHKETDLIWVLPITNTNKGYPTHVPVNGRTKNNKNSVVNNQTIGYVLCEKIKAIDPLARAARLTDEADQELIEECKAIIDAITFIG</sequence>
<dbReference type="Pfam" id="PF02452">
    <property type="entry name" value="PemK_toxin"/>
    <property type="match status" value="1"/>
</dbReference>
<reference evidence="3" key="1">
    <citation type="submission" date="2016-10" db="EMBL/GenBank/DDBJ databases">
        <authorList>
            <person name="See-Too W.S."/>
        </authorList>
    </citation>
    <scope>NUCLEOTIDE SEQUENCE</scope>
    <source>
        <strain evidence="3">L10.15</strain>
    </source>
</reference>
<organism evidence="3 4">
    <name type="scientific">Planococcus versutus</name>
    <dbReference type="NCBI Taxonomy" id="1302659"/>
    <lineage>
        <taxon>Bacteria</taxon>
        <taxon>Bacillati</taxon>
        <taxon>Bacillota</taxon>
        <taxon>Bacilli</taxon>
        <taxon>Bacillales</taxon>
        <taxon>Caryophanaceae</taxon>
        <taxon>Planococcus</taxon>
    </lineage>
</organism>
<dbReference type="GO" id="GO:0004521">
    <property type="term" value="F:RNA endonuclease activity"/>
    <property type="evidence" value="ECO:0007669"/>
    <property type="project" value="TreeGrafter"/>
</dbReference>
<dbReference type="GO" id="GO:0003677">
    <property type="term" value="F:DNA binding"/>
    <property type="evidence" value="ECO:0007669"/>
    <property type="project" value="InterPro"/>
</dbReference>
<dbReference type="PANTHER" id="PTHR33988">
    <property type="entry name" value="ENDORIBONUCLEASE MAZF-RELATED"/>
    <property type="match status" value="1"/>
</dbReference>
<accession>A0A1B1S546</accession>
<dbReference type="STRING" id="1302659.I858_015045"/>
<dbReference type="OrthoDB" id="9808744at2"/>
<dbReference type="InterPro" id="IPR011067">
    <property type="entry name" value="Plasmid_toxin/cell-grow_inhib"/>
</dbReference>
<evidence type="ECO:0008006" key="5">
    <source>
        <dbReference type="Google" id="ProtNLM"/>
    </source>
</evidence>
<dbReference type="AlphaFoldDB" id="A0A1B1S546"/>
<dbReference type="InterPro" id="IPR003477">
    <property type="entry name" value="PemK-like"/>
</dbReference>
<dbReference type="GO" id="GO:0016075">
    <property type="term" value="P:rRNA catabolic process"/>
    <property type="evidence" value="ECO:0007669"/>
    <property type="project" value="TreeGrafter"/>
</dbReference>